<accession>A0A7M1T4C4</accession>
<dbReference type="EMBL" id="CP063145">
    <property type="protein sequence ID" value="QOR74595.1"/>
    <property type="molecule type" value="Genomic_DNA"/>
</dbReference>
<evidence type="ECO:0000313" key="1">
    <source>
        <dbReference type="EMBL" id="QOR74595.1"/>
    </source>
</evidence>
<proteinExistence type="predicted"/>
<reference evidence="1 2" key="1">
    <citation type="submission" date="2020-10" db="EMBL/GenBank/DDBJ databases">
        <title>Complete genome of Cruoricapor ignavus strain M1214 isolated from the blood culture of a febrile patient.</title>
        <authorList>
            <person name="Guglielmino C.J.D."/>
        </authorList>
    </citation>
    <scope>NUCLEOTIDE SEQUENCE [LARGE SCALE GENOMIC DNA]</scope>
    <source>
        <strain evidence="1 2">M1214</strain>
    </source>
</reference>
<dbReference type="AlphaFoldDB" id="A0A7M1T4C4"/>
<organism evidence="1 2">
    <name type="scientific">Cruoricaptor ignavus</name>
    <dbReference type="NCBI Taxonomy" id="1118202"/>
    <lineage>
        <taxon>Bacteria</taxon>
        <taxon>Pseudomonadati</taxon>
        <taxon>Bacteroidota</taxon>
        <taxon>Flavobacteriia</taxon>
        <taxon>Flavobacteriales</taxon>
        <taxon>Weeksellaceae</taxon>
        <taxon>Cruoricaptor</taxon>
    </lineage>
</organism>
<protein>
    <submittedName>
        <fullName evidence="1">Uncharacterized protein</fullName>
    </submittedName>
</protein>
<evidence type="ECO:0000313" key="2">
    <source>
        <dbReference type="Proteomes" id="UP000593605"/>
    </source>
</evidence>
<name>A0A7M1T4C4_9FLAO</name>
<gene>
    <name evidence="1" type="ORF">IMZ16_03945</name>
</gene>
<dbReference type="KEGG" id="civ:IMZ16_03945"/>
<sequence>MSYSNSFLFFLFRTLLTKHKQNKNNFKNELKI</sequence>
<dbReference type="Proteomes" id="UP000593605">
    <property type="component" value="Chromosome"/>
</dbReference>